<keyword evidence="2" id="KW-1185">Reference proteome</keyword>
<dbReference type="Proteomes" id="UP001444071">
    <property type="component" value="Unassembled WGS sequence"/>
</dbReference>
<sequence length="116" mass="12847">MNPVNATALYVSASRSVLQCDPRDPRELAELCKVLPFFRQSLSCLVCGKSPAGSFYANPTAVLHYICNKTRLFSSIELVCLWGRAVIFMLRSGTEGNIGIFNVGWIYAISCSHNIR</sequence>
<organism evidence="1 2">
    <name type="scientific">Xenotaenia resolanae</name>
    <dbReference type="NCBI Taxonomy" id="208358"/>
    <lineage>
        <taxon>Eukaryota</taxon>
        <taxon>Metazoa</taxon>
        <taxon>Chordata</taxon>
        <taxon>Craniata</taxon>
        <taxon>Vertebrata</taxon>
        <taxon>Euteleostomi</taxon>
        <taxon>Actinopterygii</taxon>
        <taxon>Neopterygii</taxon>
        <taxon>Teleostei</taxon>
        <taxon>Neoteleostei</taxon>
        <taxon>Acanthomorphata</taxon>
        <taxon>Ovalentaria</taxon>
        <taxon>Atherinomorphae</taxon>
        <taxon>Cyprinodontiformes</taxon>
        <taxon>Goodeidae</taxon>
        <taxon>Xenotaenia</taxon>
    </lineage>
</organism>
<dbReference type="PANTHER" id="PTHR16048">
    <property type="entry name" value="MSL2-RELATED"/>
    <property type="match status" value="1"/>
</dbReference>
<gene>
    <name evidence="1" type="ORF">XENORESO_007520</name>
</gene>
<dbReference type="InterPro" id="IPR013083">
    <property type="entry name" value="Znf_RING/FYVE/PHD"/>
</dbReference>
<accession>A0ABV0W263</accession>
<evidence type="ECO:0000313" key="2">
    <source>
        <dbReference type="Proteomes" id="UP001444071"/>
    </source>
</evidence>
<dbReference type="PANTHER" id="PTHR16048:SF3">
    <property type="entry name" value="E3 UBIQUITIN-PROTEIN LIGASE MSL2"/>
    <property type="match status" value="1"/>
</dbReference>
<dbReference type="InterPro" id="IPR037922">
    <property type="entry name" value="MSL2"/>
</dbReference>
<proteinExistence type="predicted"/>
<evidence type="ECO:0000313" key="1">
    <source>
        <dbReference type="EMBL" id="MEQ2263420.1"/>
    </source>
</evidence>
<dbReference type="EMBL" id="JAHRIM010022463">
    <property type="protein sequence ID" value="MEQ2263420.1"/>
    <property type="molecule type" value="Genomic_DNA"/>
</dbReference>
<name>A0ABV0W263_9TELE</name>
<comment type="caution">
    <text evidence="1">The sequence shown here is derived from an EMBL/GenBank/DDBJ whole genome shotgun (WGS) entry which is preliminary data.</text>
</comment>
<dbReference type="Gene3D" id="3.30.40.10">
    <property type="entry name" value="Zinc/RING finger domain, C3HC4 (zinc finger)"/>
    <property type="match status" value="1"/>
</dbReference>
<reference evidence="1 2" key="1">
    <citation type="submission" date="2021-06" db="EMBL/GenBank/DDBJ databases">
        <authorList>
            <person name="Palmer J.M."/>
        </authorList>
    </citation>
    <scope>NUCLEOTIDE SEQUENCE [LARGE SCALE GENOMIC DNA]</scope>
    <source>
        <strain evidence="1 2">XR_2019</strain>
        <tissue evidence="1">Muscle</tissue>
    </source>
</reference>
<protein>
    <submittedName>
        <fullName evidence="1">Uncharacterized protein</fullName>
    </submittedName>
</protein>